<accession>A0A2W4JIR5</accession>
<organism evidence="1">
    <name type="scientific">Thermocrispum agreste</name>
    <dbReference type="NCBI Taxonomy" id="37925"/>
    <lineage>
        <taxon>Bacteria</taxon>
        <taxon>Bacillati</taxon>
        <taxon>Actinomycetota</taxon>
        <taxon>Actinomycetes</taxon>
        <taxon>Pseudonocardiales</taxon>
        <taxon>Pseudonocardiaceae</taxon>
        <taxon>Thermocrispum</taxon>
    </lineage>
</organism>
<gene>
    <name evidence="1" type="ORF">DIU77_06455</name>
</gene>
<protein>
    <submittedName>
        <fullName evidence="1">Uncharacterized protein</fullName>
    </submittedName>
</protein>
<dbReference type="EMBL" id="QGUI01000187">
    <property type="protein sequence ID" value="PZM99132.1"/>
    <property type="molecule type" value="Genomic_DNA"/>
</dbReference>
<dbReference type="AlphaFoldDB" id="A0A2W4JIR5"/>
<comment type="caution">
    <text evidence="1">The sequence shown here is derived from an EMBL/GenBank/DDBJ whole genome shotgun (WGS) entry which is preliminary data.</text>
</comment>
<sequence length="87" mass="8710">MKVTSSKVTSTGFVASRGGAGVEVDVVGCGGVGAGVPGVWHPLTTRAASSAVATVLHRARVMSIFDDAGTRPVSHGMFPLDDGTVKA</sequence>
<evidence type="ECO:0000313" key="1">
    <source>
        <dbReference type="EMBL" id="PZM99132.1"/>
    </source>
</evidence>
<reference evidence="1" key="1">
    <citation type="submission" date="2018-05" db="EMBL/GenBank/DDBJ databases">
        <authorList>
            <person name="Lanie J.A."/>
            <person name="Ng W.-L."/>
            <person name="Kazmierczak K.M."/>
            <person name="Andrzejewski T.M."/>
            <person name="Davidsen T.M."/>
            <person name="Wayne K.J."/>
            <person name="Tettelin H."/>
            <person name="Glass J.I."/>
            <person name="Rusch D."/>
            <person name="Podicherti R."/>
            <person name="Tsui H.-C.T."/>
            <person name="Winkler M.E."/>
        </authorList>
    </citation>
    <scope>NUCLEOTIDE SEQUENCE</scope>
    <source>
        <strain evidence="1">ZC4RG45</strain>
    </source>
</reference>
<name>A0A2W4JIR5_9PSEU</name>
<proteinExistence type="predicted"/>